<reference evidence="1" key="1">
    <citation type="submission" date="2021-01" db="EMBL/GenBank/DDBJ databases">
        <authorList>
            <consortium name="Genoscope - CEA"/>
            <person name="William W."/>
        </authorList>
    </citation>
    <scope>NUCLEOTIDE SEQUENCE</scope>
</reference>
<evidence type="ECO:0000313" key="2">
    <source>
        <dbReference type="Proteomes" id="UP000683925"/>
    </source>
</evidence>
<evidence type="ECO:0000313" key="1">
    <source>
        <dbReference type="EMBL" id="CAD8215325.1"/>
    </source>
</evidence>
<organism evidence="1 2">
    <name type="scientific">Paramecium octaurelia</name>
    <dbReference type="NCBI Taxonomy" id="43137"/>
    <lineage>
        <taxon>Eukaryota</taxon>
        <taxon>Sar</taxon>
        <taxon>Alveolata</taxon>
        <taxon>Ciliophora</taxon>
        <taxon>Intramacronucleata</taxon>
        <taxon>Oligohymenophorea</taxon>
        <taxon>Peniculida</taxon>
        <taxon>Parameciidae</taxon>
        <taxon>Paramecium</taxon>
    </lineage>
</organism>
<name>A0A8S1YLR0_PAROT</name>
<protein>
    <submittedName>
        <fullName evidence="1">Uncharacterized protein</fullName>
    </submittedName>
</protein>
<keyword evidence="2" id="KW-1185">Reference proteome</keyword>
<dbReference type="Proteomes" id="UP000683925">
    <property type="component" value="Unassembled WGS sequence"/>
</dbReference>
<accession>A0A8S1YLR0</accession>
<sequence length="114" mass="13775">MDLQDQFQAMIQLPIRPLKIYLFLNLLQSLSEHSKQYLSFLQSLHYFQVSRISFKITFCILNLHLVRYCSKKKVFKYQIITSFNRSNIQPLVTSLKQIKQNIQKYCFNYEIIFI</sequence>
<gene>
    <name evidence="1" type="ORF">POCTA_138.1.T2280001</name>
</gene>
<proteinExistence type="predicted"/>
<dbReference type="EMBL" id="CAJJDP010000232">
    <property type="protein sequence ID" value="CAD8215325.1"/>
    <property type="molecule type" value="Genomic_DNA"/>
</dbReference>
<dbReference type="AlphaFoldDB" id="A0A8S1YLR0"/>
<comment type="caution">
    <text evidence="1">The sequence shown here is derived from an EMBL/GenBank/DDBJ whole genome shotgun (WGS) entry which is preliminary data.</text>
</comment>